<dbReference type="SMART" id="SM00240">
    <property type="entry name" value="FHA"/>
    <property type="match status" value="1"/>
</dbReference>
<dbReference type="InterPro" id="IPR000253">
    <property type="entry name" value="FHA_dom"/>
</dbReference>
<organism evidence="2 3">
    <name type="scientific">Hassallia byssoidea VB512170</name>
    <dbReference type="NCBI Taxonomy" id="1304833"/>
    <lineage>
        <taxon>Bacteria</taxon>
        <taxon>Bacillati</taxon>
        <taxon>Cyanobacteriota</taxon>
        <taxon>Cyanophyceae</taxon>
        <taxon>Nostocales</taxon>
        <taxon>Tolypothrichaceae</taxon>
        <taxon>Hassallia</taxon>
    </lineage>
</organism>
<reference evidence="2 3" key="1">
    <citation type="journal article" date="2015" name="Genome Announc.">
        <title>Draft Genome Sequence of Cyanobacterium Hassallia byssoidea Strain VB512170, Isolated from Monuments in India.</title>
        <authorList>
            <person name="Singh D."/>
            <person name="Chandrababunaidu M.M."/>
            <person name="Panda A."/>
            <person name="Sen D."/>
            <person name="Bhattacharyya S."/>
            <person name="Adhikary S.P."/>
            <person name="Tripathy S."/>
        </authorList>
    </citation>
    <scope>NUCLEOTIDE SEQUENCE [LARGE SCALE GENOMIC DNA]</scope>
    <source>
        <strain evidence="2 3">VB512170</strain>
    </source>
</reference>
<gene>
    <name evidence="2" type="ORF">PI95_030685</name>
</gene>
<accession>A0A846HIR0</accession>
<dbReference type="AlphaFoldDB" id="A0A846HIR0"/>
<evidence type="ECO:0000313" key="3">
    <source>
        <dbReference type="Proteomes" id="UP000031549"/>
    </source>
</evidence>
<keyword evidence="3" id="KW-1185">Reference proteome</keyword>
<proteinExistence type="predicted"/>
<comment type="caution">
    <text evidence="2">The sequence shown here is derived from an EMBL/GenBank/DDBJ whole genome shotgun (WGS) entry which is preliminary data.</text>
</comment>
<dbReference type="Pfam" id="PF00498">
    <property type="entry name" value="FHA"/>
    <property type="match status" value="1"/>
</dbReference>
<dbReference type="PANTHER" id="PTHR23308">
    <property type="entry name" value="NUCLEAR INHIBITOR OF PROTEIN PHOSPHATASE-1"/>
    <property type="match status" value="1"/>
</dbReference>
<sequence length="241" mass="27849">MMVEWKENELERRLGLYQLFLKLYEHHSSLLDQILELENLYQPSLTGVKPLYIQGVVDTSVVYVVTNLCESTQSLRQPQQIWTIGRDRGCGIQIADRYLSRHHAAIQYVEQQGFYLIDFNSTNGSYVNSELVYQPVLLKDGDRISLGNMTFYFFINHSHHVLPTVAVELLMQLVPTNASDRIQILTSPLETEKHLAAKLDDVQISKDTNLIEKLQHQIHSLSAEQQSDILDRFFNRQTSDK</sequence>
<dbReference type="SUPFAM" id="SSF49879">
    <property type="entry name" value="SMAD/FHA domain"/>
    <property type="match status" value="1"/>
</dbReference>
<protein>
    <submittedName>
        <fullName evidence="2">FHA domain-containing protein</fullName>
    </submittedName>
</protein>
<dbReference type="CDD" id="cd00060">
    <property type="entry name" value="FHA"/>
    <property type="match status" value="1"/>
</dbReference>
<feature type="domain" description="FHA" evidence="1">
    <location>
        <begin position="82"/>
        <end position="132"/>
    </location>
</feature>
<dbReference type="InterPro" id="IPR050923">
    <property type="entry name" value="Cell_Proc_Reg/RNA_Proc"/>
</dbReference>
<dbReference type="Proteomes" id="UP000031549">
    <property type="component" value="Unassembled WGS sequence"/>
</dbReference>
<dbReference type="PROSITE" id="PS50006">
    <property type="entry name" value="FHA_DOMAIN"/>
    <property type="match status" value="1"/>
</dbReference>
<dbReference type="InterPro" id="IPR008984">
    <property type="entry name" value="SMAD_FHA_dom_sf"/>
</dbReference>
<evidence type="ECO:0000259" key="1">
    <source>
        <dbReference type="PROSITE" id="PS50006"/>
    </source>
</evidence>
<name>A0A846HIR0_9CYAN</name>
<dbReference type="EMBL" id="JTCM02000131">
    <property type="protein sequence ID" value="NEU76759.1"/>
    <property type="molecule type" value="Genomic_DNA"/>
</dbReference>
<evidence type="ECO:0000313" key="2">
    <source>
        <dbReference type="EMBL" id="NEU76759.1"/>
    </source>
</evidence>
<dbReference type="Gene3D" id="2.60.200.20">
    <property type="match status" value="1"/>
</dbReference>